<dbReference type="InterPro" id="IPR007197">
    <property type="entry name" value="rSAM"/>
</dbReference>
<dbReference type="GO" id="GO:0003824">
    <property type="term" value="F:catalytic activity"/>
    <property type="evidence" value="ECO:0007669"/>
    <property type="project" value="InterPro"/>
</dbReference>
<sequence length="296" mass="32723">MIGGEPTLYRNLSELMRQARPLGLEFKLVTNGRRLVALDYLTELKDAGLNHVSISVEGARPETHNRISNSSSFHQVMRAIENCAKLRMNFNTLFTIGPDNAGEIVESAKDLARMGVKHILYNVGLPSPGNQDVGGGAGSIHPQTAASKITEAYLQLKSLGIKVKFNMTIPLCLIETPMLEVMLEDGYISSGAHCHIFYGKGVVFEANGNVLPCTHFVGHPLLNLKTLGIQTAEEFIKLWYSESGLHGTFHEALWKYPHPKCQQDCKYWGECVGGCPFLWVHFDPNQVFGKQGEAQP</sequence>
<dbReference type="PANTHER" id="PTHR11228">
    <property type="entry name" value="RADICAL SAM DOMAIN PROTEIN"/>
    <property type="match status" value="1"/>
</dbReference>
<gene>
    <name evidence="6" type="ORF">UY76_C0064G0010</name>
</gene>
<proteinExistence type="predicted"/>
<dbReference type="NCBIfam" id="TIGR04085">
    <property type="entry name" value="rSAM_more_4Fe4S"/>
    <property type="match status" value="1"/>
</dbReference>
<dbReference type="GO" id="GO:0046872">
    <property type="term" value="F:metal ion binding"/>
    <property type="evidence" value="ECO:0007669"/>
    <property type="project" value="UniProtKB-KW"/>
</dbReference>
<evidence type="ECO:0000256" key="1">
    <source>
        <dbReference type="ARBA" id="ARBA00022691"/>
    </source>
</evidence>
<evidence type="ECO:0000256" key="3">
    <source>
        <dbReference type="ARBA" id="ARBA00023004"/>
    </source>
</evidence>
<keyword evidence="2" id="KW-0479">Metal-binding</keyword>
<name>A0A0G1XJW4_9BACT</name>
<evidence type="ECO:0000256" key="2">
    <source>
        <dbReference type="ARBA" id="ARBA00022723"/>
    </source>
</evidence>
<dbReference type="GO" id="GO:0051536">
    <property type="term" value="F:iron-sulfur cluster binding"/>
    <property type="evidence" value="ECO:0007669"/>
    <property type="project" value="UniProtKB-KW"/>
</dbReference>
<dbReference type="InterPro" id="IPR023885">
    <property type="entry name" value="4Fe4S-binding_SPASM_dom"/>
</dbReference>
<dbReference type="EMBL" id="LCRH01000064">
    <property type="protein sequence ID" value="KKW31211.1"/>
    <property type="molecule type" value="Genomic_DNA"/>
</dbReference>
<dbReference type="Pfam" id="PF04055">
    <property type="entry name" value="Radical_SAM"/>
    <property type="match status" value="1"/>
</dbReference>
<evidence type="ECO:0000313" key="6">
    <source>
        <dbReference type="EMBL" id="KKW31211.1"/>
    </source>
</evidence>
<feature type="domain" description="Radical SAM core" evidence="5">
    <location>
        <begin position="1"/>
        <end position="166"/>
    </location>
</feature>
<keyword evidence="1" id="KW-0949">S-adenosyl-L-methionine</keyword>
<organism evidence="6 7">
    <name type="scientific">Candidatus Uhrbacteria bacterium GW2011_GWA2_52_8d</name>
    <dbReference type="NCBI Taxonomy" id="1618979"/>
    <lineage>
        <taxon>Bacteria</taxon>
        <taxon>Candidatus Uhriibacteriota</taxon>
    </lineage>
</organism>
<dbReference type="CDD" id="cd01335">
    <property type="entry name" value="Radical_SAM"/>
    <property type="match status" value="1"/>
</dbReference>
<dbReference type="AlphaFoldDB" id="A0A0G1XJW4"/>
<dbReference type="InterPro" id="IPR058240">
    <property type="entry name" value="rSAM_sf"/>
</dbReference>
<evidence type="ECO:0000313" key="7">
    <source>
        <dbReference type="Proteomes" id="UP000034054"/>
    </source>
</evidence>
<protein>
    <recommendedName>
        <fullName evidence="5">Radical SAM core domain-containing protein</fullName>
    </recommendedName>
</protein>
<dbReference type="InterPro" id="IPR013785">
    <property type="entry name" value="Aldolase_TIM"/>
</dbReference>
<evidence type="ECO:0000259" key="5">
    <source>
        <dbReference type="PROSITE" id="PS51918"/>
    </source>
</evidence>
<dbReference type="PANTHER" id="PTHR11228:SF7">
    <property type="entry name" value="PQQA PEPTIDE CYCLASE"/>
    <property type="match status" value="1"/>
</dbReference>
<dbReference type="SUPFAM" id="SSF102114">
    <property type="entry name" value="Radical SAM enzymes"/>
    <property type="match status" value="1"/>
</dbReference>
<accession>A0A0G1XJW4</accession>
<evidence type="ECO:0000256" key="4">
    <source>
        <dbReference type="ARBA" id="ARBA00023014"/>
    </source>
</evidence>
<comment type="caution">
    <text evidence="6">The sequence shown here is derived from an EMBL/GenBank/DDBJ whole genome shotgun (WGS) entry which is preliminary data.</text>
</comment>
<reference evidence="6 7" key="1">
    <citation type="journal article" date="2015" name="Nature">
        <title>rRNA introns, odd ribosomes, and small enigmatic genomes across a large radiation of phyla.</title>
        <authorList>
            <person name="Brown C.T."/>
            <person name="Hug L.A."/>
            <person name="Thomas B.C."/>
            <person name="Sharon I."/>
            <person name="Castelle C.J."/>
            <person name="Singh A."/>
            <person name="Wilkins M.J."/>
            <person name="Williams K.H."/>
            <person name="Banfield J.F."/>
        </authorList>
    </citation>
    <scope>NUCLEOTIDE SEQUENCE [LARGE SCALE GENOMIC DNA]</scope>
</reference>
<dbReference type="Proteomes" id="UP000034054">
    <property type="component" value="Unassembled WGS sequence"/>
</dbReference>
<dbReference type="InterPro" id="IPR050377">
    <property type="entry name" value="Radical_SAM_PqqE_MftC-like"/>
</dbReference>
<keyword evidence="3" id="KW-0408">Iron</keyword>
<keyword evidence="4" id="KW-0411">Iron-sulfur</keyword>
<dbReference type="Gene3D" id="3.20.20.70">
    <property type="entry name" value="Aldolase class I"/>
    <property type="match status" value="1"/>
</dbReference>
<dbReference type="PROSITE" id="PS51918">
    <property type="entry name" value="RADICAL_SAM"/>
    <property type="match status" value="1"/>
</dbReference>